<dbReference type="Pfam" id="PF03061">
    <property type="entry name" value="4HBT"/>
    <property type="match status" value="1"/>
</dbReference>
<comment type="similarity">
    <text evidence="1">Belongs to the 4-hydroxybenzoyl-CoA thioesterase family.</text>
</comment>
<dbReference type="CDD" id="cd00586">
    <property type="entry name" value="4HBT"/>
    <property type="match status" value="1"/>
</dbReference>
<dbReference type="AlphaFoldDB" id="A0A9W6GU14"/>
<accession>A0A9W6GU14</accession>
<dbReference type="RefSeq" id="WP_281802370.1">
    <property type="nucleotide sequence ID" value="NZ_BSEC01000001.1"/>
</dbReference>
<keyword evidence="2" id="KW-0378">Hydrolase</keyword>
<dbReference type="GO" id="GO:0047617">
    <property type="term" value="F:fatty acyl-CoA hydrolase activity"/>
    <property type="evidence" value="ECO:0007669"/>
    <property type="project" value="TreeGrafter"/>
</dbReference>
<proteinExistence type="inferred from homology"/>
<dbReference type="NCBIfam" id="TIGR00051">
    <property type="entry name" value="YbgC/FadM family acyl-CoA thioesterase"/>
    <property type="match status" value="1"/>
</dbReference>
<dbReference type="InterPro" id="IPR006683">
    <property type="entry name" value="Thioestr_dom"/>
</dbReference>
<name>A0A9W6GU14_9HYPH</name>
<evidence type="ECO:0000259" key="3">
    <source>
        <dbReference type="Pfam" id="PF03061"/>
    </source>
</evidence>
<dbReference type="EMBL" id="BSEC01000001">
    <property type="protein sequence ID" value="GLI92881.1"/>
    <property type="molecule type" value="Genomic_DNA"/>
</dbReference>
<dbReference type="InterPro" id="IPR006684">
    <property type="entry name" value="YbgC/YbaW"/>
</dbReference>
<dbReference type="InterPro" id="IPR050563">
    <property type="entry name" value="4-hydroxybenzoyl-CoA_TE"/>
</dbReference>
<dbReference type="Proteomes" id="UP001144323">
    <property type="component" value="Unassembled WGS sequence"/>
</dbReference>
<dbReference type="PIRSF" id="PIRSF003230">
    <property type="entry name" value="YbgC"/>
    <property type="match status" value="1"/>
</dbReference>
<dbReference type="FunFam" id="3.10.129.10:FF:000004">
    <property type="entry name" value="Tol-pal system-associated acyl-CoA thioesterase"/>
    <property type="match status" value="1"/>
</dbReference>
<organism evidence="4 5">
    <name type="scientific">Methylocystis echinoides</name>
    <dbReference type="NCBI Taxonomy" id="29468"/>
    <lineage>
        <taxon>Bacteria</taxon>
        <taxon>Pseudomonadati</taxon>
        <taxon>Pseudomonadota</taxon>
        <taxon>Alphaproteobacteria</taxon>
        <taxon>Hyphomicrobiales</taxon>
        <taxon>Methylocystaceae</taxon>
        <taxon>Methylocystis</taxon>
    </lineage>
</organism>
<dbReference type="InterPro" id="IPR014166">
    <property type="entry name" value="Tol-Pal_acyl-CoA_thioesterase"/>
</dbReference>
<sequence length="148" mass="16304">MTTHVISARVYWEDTDASGLVYHTSYVRFMERGRTEMLRGLGLQQSQLLEGAAGAPIYFVVRAMELDFRKPAVLDDLLSVETRPLELGGASLTLDQRVTRGGETLVSAIVKVVCVEAGRARRMPPDVREKFERLMRGSAAGPPKPEAG</sequence>
<evidence type="ECO:0000256" key="2">
    <source>
        <dbReference type="ARBA" id="ARBA00022801"/>
    </source>
</evidence>
<dbReference type="SUPFAM" id="SSF54637">
    <property type="entry name" value="Thioesterase/thiol ester dehydrase-isomerase"/>
    <property type="match status" value="1"/>
</dbReference>
<protein>
    <submittedName>
        <fullName evidence="4">Tol-pal system-associated acyl-CoA thioesterase</fullName>
    </submittedName>
</protein>
<evidence type="ECO:0000313" key="5">
    <source>
        <dbReference type="Proteomes" id="UP001144323"/>
    </source>
</evidence>
<evidence type="ECO:0000256" key="1">
    <source>
        <dbReference type="ARBA" id="ARBA00005953"/>
    </source>
</evidence>
<dbReference type="PANTHER" id="PTHR31793">
    <property type="entry name" value="4-HYDROXYBENZOYL-COA THIOESTERASE FAMILY MEMBER"/>
    <property type="match status" value="1"/>
</dbReference>
<dbReference type="InterPro" id="IPR029069">
    <property type="entry name" value="HotDog_dom_sf"/>
</dbReference>
<dbReference type="Gene3D" id="3.10.129.10">
    <property type="entry name" value="Hotdog Thioesterase"/>
    <property type="match status" value="1"/>
</dbReference>
<dbReference type="PANTHER" id="PTHR31793:SF37">
    <property type="entry name" value="ACYL-COA THIOESTER HYDROLASE YBGC"/>
    <property type="match status" value="1"/>
</dbReference>
<dbReference type="NCBIfam" id="TIGR02799">
    <property type="entry name" value="thio_ybgC"/>
    <property type="match status" value="1"/>
</dbReference>
<gene>
    <name evidence="4" type="ORF">LMG27198_18730</name>
</gene>
<reference evidence="4" key="1">
    <citation type="journal article" date="2023" name="Int. J. Syst. Evol. Microbiol.">
        <title>Methylocystis iwaonis sp. nov., a type II methane-oxidizing bacterium from surface soil of a rice paddy field in Japan, and emended description of the genus Methylocystis (ex Whittenbury et al. 1970) Bowman et al. 1993.</title>
        <authorList>
            <person name="Kaise H."/>
            <person name="Sawadogo J.B."/>
            <person name="Alam M.S."/>
            <person name="Ueno C."/>
            <person name="Dianou D."/>
            <person name="Shinjo R."/>
            <person name="Asakawa S."/>
        </authorList>
    </citation>
    <scope>NUCLEOTIDE SEQUENCE</scope>
    <source>
        <strain evidence="4">LMG27198</strain>
    </source>
</reference>
<feature type="domain" description="Thioesterase" evidence="3">
    <location>
        <begin position="19"/>
        <end position="106"/>
    </location>
</feature>
<comment type="caution">
    <text evidence="4">The sequence shown here is derived from an EMBL/GenBank/DDBJ whole genome shotgun (WGS) entry which is preliminary data.</text>
</comment>
<keyword evidence="5" id="KW-1185">Reference proteome</keyword>
<evidence type="ECO:0000313" key="4">
    <source>
        <dbReference type="EMBL" id="GLI92881.1"/>
    </source>
</evidence>